<comment type="caution">
    <text evidence="2">The sequence shown here is derived from an EMBL/GenBank/DDBJ whole genome shotgun (WGS) entry which is preliminary data.</text>
</comment>
<dbReference type="OrthoDB" id="3783175at2"/>
<protein>
    <submittedName>
        <fullName evidence="2">Uncharacterized protein</fullName>
    </submittedName>
</protein>
<evidence type="ECO:0000313" key="2">
    <source>
        <dbReference type="EMBL" id="TGN62649.1"/>
    </source>
</evidence>
<feature type="region of interest" description="Disordered" evidence="1">
    <location>
        <begin position="15"/>
        <end position="59"/>
    </location>
</feature>
<evidence type="ECO:0000313" key="3">
    <source>
        <dbReference type="Proteomes" id="UP000297496"/>
    </source>
</evidence>
<keyword evidence="3" id="KW-1185">Reference proteome</keyword>
<sequence length="343" mass="35952">MLVLMAGGVATAVALTGGEKDREPPKGAGVSDTGASGETDEPQPVPEPEPAPADPGLVLAAPDVEAPGVEKVLAMAGRTGGVRVARLGDVDTVVVDGVERSAPEGGRLVAFRLARWACGSEKCRPWDQLGLKVSVDGVRQALPTAASRDTFVVAVPADAREVDLVMRADGLTQTLSLLDAKPGRGNIAVLARSGRLDRVGARFTMTERTSTPFSYDGVDRVSVPRVVTVSRAELIWFHDDARPSSPRKAFLKVRSSYTIPLGSYAGVENAFEAREMVFVAGDGTTYEARDLDESDGGVDAVFEVPAGLKGGRLVLGGGSYPVVSGSTQFTRTLTRKSITLTFG</sequence>
<accession>A0A4Z1CLX1</accession>
<name>A0A4Z1CLX1_9ACTN</name>
<feature type="compositionally biased region" description="Pro residues" evidence="1">
    <location>
        <begin position="43"/>
        <end position="53"/>
    </location>
</feature>
<organism evidence="2 3">
    <name type="scientific">Nocardioides eburneiflavus</name>
    <dbReference type="NCBI Taxonomy" id="2518372"/>
    <lineage>
        <taxon>Bacteria</taxon>
        <taxon>Bacillati</taxon>
        <taxon>Actinomycetota</taxon>
        <taxon>Actinomycetes</taxon>
        <taxon>Propionibacteriales</taxon>
        <taxon>Nocardioidaceae</taxon>
        <taxon>Nocardioides</taxon>
    </lineage>
</organism>
<gene>
    <name evidence="2" type="ORF">EXE59_00770</name>
</gene>
<dbReference type="AlphaFoldDB" id="A0A4Z1CLX1"/>
<proteinExistence type="predicted"/>
<evidence type="ECO:0000256" key="1">
    <source>
        <dbReference type="SAM" id="MobiDB-lite"/>
    </source>
</evidence>
<reference evidence="2 3" key="1">
    <citation type="submission" date="2019-04" db="EMBL/GenBank/DDBJ databases">
        <title>Three New Species of Nocardioides, Nocardioides euryhalodurans sp. nov., Nocardioides seonyuensis sp. nov. and Nocardioides eburneoflavus sp. nov. Isolated from Soil.</title>
        <authorList>
            <person name="Roh S.G."/>
            <person name="Lee C."/>
            <person name="Kim M.-K."/>
            <person name="Kim S.B."/>
        </authorList>
    </citation>
    <scope>NUCLEOTIDE SEQUENCE [LARGE SCALE GENOMIC DNA]</scope>
    <source>
        <strain evidence="2 3">MMS17-SY213</strain>
    </source>
</reference>
<dbReference type="Proteomes" id="UP000297496">
    <property type="component" value="Unassembled WGS sequence"/>
</dbReference>
<dbReference type="EMBL" id="SRRO01000001">
    <property type="protein sequence ID" value="TGN62649.1"/>
    <property type="molecule type" value="Genomic_DNA"/>
</dbReference>